<proteinExistence type="predicted"/>
<keyword evidence="1" id="KW-0812">Transmembrane</keyword>
<name>B5EBH8_CITBB</name>
<protein>
    <submittedName>
        <fullName evidence="2">Uncharacterized protein</fullName>
    </submittedName>
</protein>
<gene>
    <name evidence="2" type="ordered locus">Gbem_0418</name>
</gene>
<sequence>MEWNCPDCKTNNSEDITRCTCGYDIDRGSPSKSTTAESRIHAPKSNNNIVRNPFVIGILILLTIIALFFMFAPSERVNSVKETWLRIRKDPAQICLDNARLKLLDPDNARIISFSYVPEEFSYVLKYKSKNSYGAYVEGEYFCDAKGGPDDSIERLTKKIKAENAEREKTLNRAKPAAR</sequence>
<evidence type="ECO:0000256" key="1">
    <source>
        <dbReference type="SAM" id="Phobius"/>
    </source>
</evidence>
<keyword evidence="1" id="KW-1133">Transmembrane helix</keyword>
<organism evidence="2 3">
    <name type="scientific">Citrifermentans bemidjiense (strain ATCC BAA-1014 / DSM 16622 / JCM 12645 / Bem)</name>
    <name type="common">Geobacter bemidjiensis</name>
    <dbReference type="NCBI Taxonomy" id="404380"/>
    <lineage>
        <taxon>Bacteria</taxon>
        <taxon>Pseudomonadati</taxon>
        <taxon>Thermodesulfobacteriota</taxon>
        <taxon>Desulfuromonadia</taxon>
        <taxon>Geobacterales</taxon>
        <taxon>Geobacteraceae</taxon>
        <taxon>Citrifermentans</taxon>
    </lineage>
</organism>
<keyword evidence="3" id="KW-1185">Reference proteome</keyword>
<dbReference type="EMBL" id="CP001124">
    <property type="protein sequence ID" value="ACH37447.1"/>
    <property type="molecule type" value="Genomic_DNA"/>
</dbReference>
<reference evidence="2 3" key="2">
    <citation type="journal article" date="2010" name="BMC Genomics">
        <title>The genome of Geobacter bemidjiensis, exemplar for the subsurface clade of Geobacter species that predominate in Fe(III)-reducing subsurface environments.</title>
        <authorList>
            <person name="Aklujkar M."/>
            <person name="Young N.D."/>
            <person name="Holmes D."/>
            <person name="Chavan M."/>
            <person name="Risso C."/>
            <person name="Kiss H.E."/>
            <person name="Han C.S."/>
            <person name="Land M.L."/>
            <person name="Lovley D.R."/>
        </authorList>
    </citation>
    <scope>NUCLEOTIDE SEQUENCE [LARGE SCALE GENOMIC DNA]</scope>
    <source>
        <strain evidence="3">ATCC BAA-1014 / DSM 16622 / JCM 12645 / Bem</strain>
    </source>
</reference>
<feature type="transmembrane region" description="Helical" evidence="1">
    <location>
        <begin position="54"/>
        <end position="72"/>
    </location>
</feature>
<accession>B5EBH8</accession>
<evidence type="ECO:0000313" key="2">
    <source>
        <dbReference type="EMBL" id="ACH37447.1"/>
    </source>
</evidence>
<dbReference type="HOGENOM" id="CLU_1501438_0_0_7"/>
<dbReference type="KEGG" id="gbm:Gbem_0418"/>
<reference evidence="2 3" key="1">
    <citation type="submission" date="2008-07" db="EMBL/GenBank/DDBJ databases">
        <title>Complete sequence of Geobacter bemidjiensis BEM.</title>
        <authorList>
            <consortium name="US DOE Joint Genome Institute"/>
            <person name="Lucas S."/>
            <person name="Copeland A."/>
            <person name="Lapidus A."/>
            <person name="Glavina del Rio T."/>
            <person name="Dalin E."/>
            <person name="Tice H."/>
            <person name="Bruce D."/>
            <person name="Goodwin L."/>
            <person name="Pitluck S."/>
            <person name="Kiss H."/>
            <person name="Brettin T."/>
            <person name="Detter J.C."/>
            <person name="Han C."/>
            <person name="Kuske C.R."/>
            <person name="Schmutz J."/>
            <person name="Larimer F."/>
            <person name="Land M."/>
            <person name="Hauser L."/>
            <person name="Kyrpides N."/>
            <person name="Lykidis A."/>
            <person name="Lovley D."/>
            <person name="Richardson P."/>
        </authorList>
    </citation>
    <scope>NUCLEOTIDE SEQUENCE [LARGE SCALE GENOMIC DNA]</scope>
    <source>
        <strain evidence="3">ATCC BAA-1014 / DSM 16622 / JCM 12645 / Bem</strain>
    </source>
</reference>
<dbReference type="STRING" id="404380.Gbem_0418"/>
<dbReference type="Proteomes" id="UP000008825">
    <property type="component" value="Chromosome"/>
</dbReference>
<keyword evidence="1" id="KW-0472">Membrane</keyword>
<evidence type="ECO:0000313" key="3">
    <source>
        <dbReference type="Proteomes" id="UP000008825"/>
    </source>
</evidence>
<dbReference type="AlphaFoldDB" id="B5EBH8"/>
<dbReference type="RefSeq" id="WP_012528855.1">
    <property type="nucleotide sequence ID" value="NC_011146.1"/>
</dbReference>